<dbReference type="PROSITE" id="PS50056">
    <property type="entry name" value="TYR_PHOSPHATASE_2"/>
    <property type="match status" value="1"/>
</dbReference>
<organism evidence="2 3">
    <name type="scientific">Amorphus orientalis</name>
    <dbReference type="NCBI Taxonomy" id="649198"/>
    <lineage>
        <taxon>Bacteria</taxon>
        <taxon>Pseudomonadati</taxon>
        <taxon>Pseudomonadota</taxon>
        <taxon>Alphaproteobacteria</taxon>
        <taxon>Hyphomicrobiales</taxon>
        <taxon>Amorphaceae</taxon>
        <taxon>Amorphus</taxon>
    </lineage>
</organism>
<evidence type="ECO:0000313" key="3">
    <source>
        <dbReference type="Proteomes" id="UP001229244"/>
    </source>
</evidence>
<dbReference type="EMBL" id="JAUSUL010000001">
    <property type="protein sequence ID" value="MDQ0314341.1"/>
    <property type="molecule type" value="Genomic_DNA"/>
</dbReference>
<dbReference type="Proteomes" id="UP001229244">
    <property type="component" value="Unassembled WGS sequence"/>
</dbReference>
<accession>A0AAE3VLM8</accession>
<keyword evidence="3" id="KW-1185">Reference proteome</keyword>
<dbReference type="Pfam" id="PF00102">
    <property type="entry name" value="Y_phosphatase"/>
    <property type="match status" value="1"/>
</dbReference>
<dbReference type="GO" id="GO:0004725">
    <property type="term" value="F:protein tyrosine phosphatase activity"/>
    <property type="evidence" value="ECO:0007669"/>
    <property type="project" value="InterPro"/>
</dbReference>
<dbReference type="SUPFAM" id="SSF52799">
    <property type="entry name" value="(Phosphotyrosine protein) phosphatases II"/>
    <property type="match status" value="1"/>
</dbReference>
<reference evidence="2" key="1">
    <citation type="submission" date="2023-07" db="EMBL/GenBank/DDBJ databases">
        <title>Genomic Encyclopedia of Type Strains, Phase IV (KMG-IV): sequencing the most valuable type-strain genomes for metagenomic binning, comparative biology and taxonomic classification.</title>
        <authorList>
            <person name="Goeker M."/>
        </authorList>
    </citation>
    <scope>NUCLEOTIDE SEQUENCE</scope>
    <source>
        <strain evidence="2">DSM 21202</strain>
    </source>
</reference>
<feature type="domain" description="Tyrosine specific protein phosphatases" evidence="1">
    <location>
        <begin position="67"/>
        <end position="93"/>
    </location>
</feature>
<dbReference type="AlphaFoldDB" id="A0AAE3VLM8"/>
<dbReference type="InterPro" id="IPR000242">
    <property type="entry name" value="PTP_cat"/>
</dbReference>
<proteinExistence type="predicted"/>
<protein>
    <recommendedName>
        <fullName evidence="1">Tyrosine specific protein phosphatases domain-containing protein</fullName>
    </recommendedName>
</protein>
<dbReference type="RefSeq" id="WP_306884113.1">
    <property type="nucleotide sequence ID" value="NZ_JAUSUL010000001.1"/>
</dbReference>
<dbReference type="InterPro" id="IPR000387">
    <property type="entry name" value="Tyr_Pase_dom"/>
</dbReference>
<comment type="caution">
    <text evidence="2">The sequence shown here is derived from an EMBL/GenBank/DDBJ whole genome shotgun (WGS) entry which is preliminary data.</text>
</comment>
<dbReference type="InterPro" id="IPR029021">
    <property type="entry name" value="Prot-tyrosine_phosphatase-like"/>
</dbReference>
<evidence type="ECO:0000259" key="1">
    <source>
        <dbReference type="PROSITE" id="PS50056"/>
    </source>
</evidence>
<dbReference type="Gene3D" id="3.90.190.10">
    <property type="entry name" value="Protein tyrosine phosphatase superfamily"/>
    <property type="match status" value="1"/>
</dbReference>
<name>A0AAE3VLM8_9HYPH</name>
<evidence type="ECO:0000313" key="2">
    <source>
        <dbReference type="EMBL" id="MDQ0314341.1"/>
    </source>
</evidence>
<gene>
    <name evidence="2" type="ORF">J2S73_000778</name>
</gene>
<sequence>MIYVTSLARLHETVERSGARHIVTLINQDTPVPRPASVPEENHLFLGFNDITDPMDGMVMPADHHIDQFVTFLEAWDRSTPLVIHCFAGISRSTAAAFIAACALQPDRDEHEIAWAIRGASPTATPNALLVALADKRLGRDGRMKAAAKAIGRGRDAFEGEPFLVAIE</sequence>